<keyword evidence="3 5" id="KW-0067">ATP-binding</keyword>
<dbReference type="InterPro" id="IPR003439">
    <property type="entry name" value="ABC_transporter-like_ATP-bd"/>
</dbReference>
<accession>A0A5Q0QE51</accession>
<dbReference type="InterPro" id="IPR051782">
    <property type="entry name" value="ABC_Transporter_VariousFunc"/>
</dbReference>
<dbReference type="KEGG" id="sphe:GFH32_03420"/>
<evidence type="ECO:0000256" key="1">
    <source>
        <dbReference type="ARBA" id="ARBA00022448"/>
    </source>
</evidence>
<dbReference type="InterPro" id="IPR027417">
    <property type="entry name" value="P-loop_NTPase"/>
</dbReference>
<reference evidence="5 6" key="1">
    <citation type="submission" date="2019-10" db="EMBL/GenBank/DDBJ databases">
        <authorList>
            <person name="Dong K."/>
        </authorList>
    </citation>
    <scope>NUCLEOTIDE SEQUENCE [LARGE SCALE GENOMIC DNA]</scope>
    <source>
        <strain evidence="6">dk4302</strain>
    </source>
</reference>
<dbReference type="PANTHER" id="PTHR42939">
    <property type="entry name" value="ABC TRANSPORTER ATP-BINDING PROTEIN ALBC-RELATED"/>
    <property type="match status" value="1"/>
</dbReference>
<dbReference type="Gene3D" id="3.40.50.300">
    <property type="entry name" value="P-loop containing nucleotide triphosphate hydrolases"/>
    <property type="match status" value="1"/>
</dbReference>
<name>A0A5Q0QE51_9SPHI</name>
<dbReference type="Pfam" id="PF00005">
    <property type="entry name" value="ABC_tran"/>
    <property type="match status" value="1"/>
</dbReference>
<dbReference type="EMBL" id="CP045652">
    <property type="protein sequence ID" value="QGA25430.1"/>
    <property type="molecule type" value="Genomic_DNA"/>
</dbReference>
<proteinExistence type="predicted"/>
<dbReference type="SUPFAM" id="SSF52540">
    <property type="entry name" value="P-loop containing nucleoside triphosphate hydrolases"/>
    <property type="match status" value="1"/>
</dbReference>
<dbReference type="GO" id="GO:0016887">
    <property type="term" value="F:ATP hydrolysis activity"/>
    <property type="evidence" value="ECO:0007669"/>
    <property type="project" value="InterPro"/>
</dbReference>
<dbReference type="Proteomes" id="UP000326921">
    <property type="component" value="Chromosome"/>
</dbReference>
<sequence>MLIIKSLSYAYSKKRQVLDEISTTLKPGHIYGLLGLNGEGKTTLLKLIVGMLLPKNGNICFGTLKSTTRSAEYFNEVYYLADQSKLPDMKIEAFGEIYGAFYSRYNHNEYLSSLKAFNIPLENGLKALSLGQHRKVQIAFALACNTSVLLMDEPTNGLDIPSKAIFRKLLAKNMSEDKIFVIATHQIRDVDNLFDQLLILKEGRLILDSSLTEIASQYHISRNPSPSDQIIYSQEEFDGSVYLVQNESADSKIDIEFLFNAFTQSKQSIDL</sequence>
<dbReference type="InterPro" id="IPR003593">
    <property type="entry name" value="AAA+_ATPase"/>
</dbReference>
<dbReference type="PANTHER" id="PTHR42939:SF1">
    <property type="entry name" value="ABC TRANSPORTER ATP-BINDING PROTEIN ALBC-RELATED"/>
    <property type="match status" value="1"/>
</dbReference>
<dbReference type="PROSITE" id="PS50893">
    <property type="entry name" value="ABC_TRANSPORTER_2"/>
    <property type="match status" value="1"/>
</dbReference>
<keyword evidence="1" id="KW-0813">Transport</keyword>
<feature type="domain" description="ABC transporter" evidence="4">
    <location>
        <begin position="2"/>
        <end position="227"/>
    </location>
</feature>
<evidence type="ECO:0000259" key="4">
    <source>
        <dbReference type="PROSITE" id="PS50893"/>
    </source>
</evidence>
<dbReference type="AlphaFoldDB" id="A0A5Q0QE51"/>
<dbReference type="SMART" id="SM00382">
    <property type="entry name" value="AAA"/>
    <property type="match status" value="1"/>
</dbReference>
<gene>
    <name evidence="5" type="ORF">GFH32_03420</name>
</gene>
<keyword evidence="2" id="KW-0547">Nucleotide-binding</keyword>
<evidence type="ECO:0000256" key="2">
    <source>
        <dbReference type="ARBA" id="ARBA00022741"/>
    </source>
</evidence>
<keyword evidence="6" id="KW-1185">Reference proteome</keyword>
<evidence type="ECO:0000256" key="3">
    <source>
        <dbReference type="ARBA" id="ARBA00022840"/>
    </source>
</evidence>
<organism evidence="5 6">
    <name type="scientific">Sphingobacterium zhuxiongii</name>
    <dbReference type="NCBI Taxonomy" id="2662364"/>
    <lineage>
        <taxon>Bacteria</taxon>
        <taxon>Pseudomonadati</taxon>
        <taxon>Bacteroidota</taxon>
        <taxon>Sphingobacteriia</taxon>
        <taxon>Sphingobacteriales</taxon>
        <taxon>Sphingobacteriaceae</taxon>
        <taxon>Sphingobacterium</taxon>
    </lineage>
</organism>
<evidence type="ECO:0000313" key="6">
    <source>
        <dbReference type="Proteomes" id="UP000326921"/>
    </source>
</evidence>
<dbReference type="RefSeq" id="WP_153509753.1">
    <property type="nucleotide sequence ID" value="NZ_CP045652.1"/>
</dbReference>
<dbReference type="GO" id="GO:0005524">
    <property type="term" value="F:ATP binding"/>
    <property type="evidence" value="ECO:0007669"/>
    <property type="project" value="UniProtKB-KW"/>
</dbReference>
<evidence type="ECO:0000313" key="5">
    <source>
        <dbReference type="EMBL" id="QGA25430.1"/>
    </source>
</evidence>
<protein>
    <submittedName>
        <fullName evidence="5">ATP-binding cassette domain-containing protein</fullName>
    </submittedName>
</protein>